<reference evidence="1" key="1">
    <citation type="journal article" date="2020" name="Stud. Mycol.">
        <title>101 Dothideomycetes genomes: a test case for predicting lifestyles and emergence of pathogens.</title>
        <authorList>
            <person name="Haridas S."/>
            <person name="Albert R."/>
            <person name="Binder M."/>
            <person name="Bloem J."/>
            <person name="Labutti K."/>
            <person name="Salamov A."/>
            <person name="Andreopoulos B."/>
            <person name="Baker S."/>
            <person name="Barry K."/>
            <person name="Bills G."/>
            <person name="Bluhm B."/>
            <person name="Cannon C."/>
            <person name="Castanera R."/>
            <person name="Culley D."/>
            <person name="Daum C."/>
            <person name="Ezra D."/>
            <person name="Gonzalez J."/>
            <person name="Henrissat B."/>
            <person name="Kuo A."/>
            <person name="Liang C."/>
            <person name="Lipzen A."/>
            <person name="Lutzoni F."/>
            <person name="Magnuson J."/>
            <person name="Mondo S."/>
            <person name="Nolan M."/>
            <person name="Ohm R."/>
            <person name="Pangilinan J."/>
            <person name="Park H.-J."/>
            <person name="Ramirez L."/>
            <person name="Alfaro M."/>
            <person name="Sun H."/>
            <person name="Tritt A."/>
            <person name="Yoshinaga Y."/>
            <person name="Zwiers L.-H."/>
            <person name="Turgeon B."/>
            <person name="Goodwin S."/>
            <person name="Spatafora J."/>
            <person name="Crous P."/>
            <person name="Grigoriev I."/>
        </authorList>
    </citation>
    <scope>NUCLEOTIDE SEQUENCE</scope>
    <source>
        <strain evidence="1">CBS 116435</strain>
    </source>
</reference>
<proteinExistence type="predicted"/>
<dbReference type="EMBL" id="MU003775">
    <property type="protein sequence ID" value="KAF2723644.1"/>
    <property type="molecule type" value="Genomic_DNA"/>
</dbReference>
<dbReference type="Proteomes" id="UP000799441">
    <property type="component" value="Unassembled WGS sequence"/>
</dbReference>
<sequence length="92" mass="9942">MGLSGYRNDMIDGRILAACQAKGKGQRAKDRDHAIPIRCSVLYPAAVVCHRVQPVDPSPPSVCASSGVWRRQGRIRSILTVGLQQVSNGQDT</sequence>
<keyword evidence="2" id="KW-1185">Reference proteome</keyword>
<name>A0A9P4UR80_9PEZI</name>
<protein>
    <submittedName>
        <fullName evidence="1">Uncharacterized protein</fullName>
    </submittedName>
</protein>
<evidence type="ECO:0000313" key="1">
    <source>
        <dbReference type="EMBL" id="KAF2723644.1"/>
    </source>
</evidence>
<comment type="caution">
    <text evidence="1">The sequence shown here is derived from an EMBL/GenBank/DDBJ whole genome shotgun (WGS) entry which is preliminary data.</text>
</comment>
<dbReference type="AlphaFoldDB" id="A0A9P4UR80"/>
<accession>A0A9P4UR80</accession>
<gene>
    <name evidence="1" type="ORF">K431DRAFT_282739</name>
</gene>
<organism evidence="1 2">
    <name type="scientific">Polychaeton citri CBS 116435</name>
    <dbReference type="NCBI Taxonomy" id="1314669"/>
    <lineage>
        <taxon>Eukaryota</taxon>
        <taxon>Fungi</taxon>
        <taxon>Dikarya</taxon>
        <taxon>Ascomycota</taxon>
        <taxon>Pezizomycotina</taxon>
        <taxon>Dothideomycetes</taxon>
        <taxon>Dothideomycetidae</taxon>
        <taxon>Capnodiales</taxon>
        <taxon>Capnodiaceae</taxon>
        <taxon>Polychaeton</taxon>
    </lineage>
</organism>
<evidence type="ECO:0000313" key="2">
    <source>
        <dbReference type="Proteomes" id="UP000799441"/>
    </source>
</evidence>